<dbReference type="AlphaFoldDB" id="A0AA39V137"/>
<sequence length="320" mass="36022">MTLNGITLTWAIPVDAAALGARMESYAETKASIHVFKLCTQHAHPGASLGRFSPELIEMVSNEVQNAAFNRRLQIWQDCTRCCANKCRPSKHLSKEDYESLREEHLAEDHDYEIMNGECGCNEEYLKGSGVRHDEHEHIEAVPTFLSHLESNNFYSRSGRWFQKCKRIIADDFGLEAYFTAFRDLEMTGDWPYPPVTAILAYLILPSVHSTLRTSSGSDKVSYLSSVIVDPSILHSARHDLFKVAMCTLQLEPVPLGQYFTCVVPTSTPLPPSHFYHFSSKCSKRNKYKETRDEAAQLAASSPWPKLMILGSGLIDAKDD</sequence>
<evidence type="ECO:0000313" key="2">
    <source>
        <dbReference type="Proteomes" id="UP001166286"/>
    </source>
</evidence>
<keyword evidence="2" id="KW-1185">Reference proteome</keyword>
<dbReference type="Proteomes" id="UP001166286">
    <property type="component" value="Unassembled WGS sequence"/>
</dbReference>
<accession>A0AA39V137</accession>
<reference evidence="1" key="1">
    <citation type="submission" date="2023-03" db="EMBL/GenBank/DDBJ databases">
        <title>Complete genome of Cladonia borealis.</title>
        <authorList>
            <person name="Park H."/>
        </authorList>
    </citation>
    <scope>NUCLEOTIDE SEQUENCE</scope>
    <source>
        <strain evidence="1">ANT050790</strain>
    </source>
</reference>
<organism evidence="1 2">
    <name type="scientific">Cladonia borealis</name>
    <dbReference type="NCBI Taxonomy" id="184061"/>
    <lineage>
        <taxon>Eukaryota</taxon>
        <taxon>Fungi</taxon>
        <taxon>Dikarya</taxon>
        <taxon>Ascomycota</taxon>
        <taxon>Pezizomycotina</taxon>
        <taxon>Lecanoromycetes</taxon>
        <taxon>OSLEUM clade</taxon>
        <taxon>Lecanoromycetidae</taxon>
        <taxon>Lecanorales</taxon>
        <taxon>Lecanorineae</taxon>
        <taxon>Cladoniaceae</taxon>
        <taxon>Cladonia</taxon>
    </lineage>
</organism>
<proteinExistence type="predicted"/>
<protein>
    <submittedName>
        <fullName evidence="1">Uncharacterized protein</fullName>
    </submittedName>
</protein>
<dbReference type="EMBL" id="JAFEKC020000012">
    <property type="protein sequence ID" value="KAK0511828.1"/>
    <property type="molecule type" value="Genomic_DNA"/>
</dbReference>
<comment type="caution">
    <text evidence="1">The sequence shown here is derived from an EMBL/GenBank/DDBJ whole genome shotgun (WGS) entry which is preliminary data.</text>
</comment>
<gene>
    <name evidence="1" type="ORF">JMJ35_005678</name>
</gene>
<evidence type="ECO:0000313" key="1">
    <source>
        <dbReference type="EMBL" id="KAK0511828.1"/>
    </source>
</evidence>
<name>A0AA39V137_9LECA</name>